<feature type="region of interest" description="Disordered" evidence="1">
    <location>
        <begin position="143"/>
        <end position="170"/>
    </location>
</feature>
<dbReference type="AlphaFoldDB" id="A0A1G7Q797"/>
<accession>A0A1G7Q797</accession>
<feature type="compositionally biased region" description="Low complexity" evidence="1">
    <location>
        <begin position="143"/>
        <end position="157"/>
    </location>
</feature>
<evidence type="ECO:0000313" key="3">
    <source>
        <dbReference type="Proteomes" id="UP000199706"/>
    </source>
</evidence>
<organism evidence="2 3">
    <name type="scientific">Paraburkholderia phenazinium</name>
    <dbReference type="NCBI Taxonomy" id="60549"/>
    <lineage>
        <taxon>Bacteria</taxon>
        <taxon>Pseudomonadati</taxon>
        <taxon>Pseudomonadota</taxon>
        <taxon>Betaproteobacteria</taxon>
        <taxon>Burkholderiales</taxon>
        <taxon>Burkholderiaceae</taxon>
        <taxon>Paraburkholderia</taxon>
    </lineage>
</organism>
<protein>
    <recommendedName>
        <fullName evidence="4">Heat induced stress protein YflT</fullName>
    </recommendedName>
</protein>
<proteinExistence type="predicted"/>
<dbReference type="Proteomes" id="UP000199706">
    <property type="component" value="Unassembled WGS sequence"/>
</dbReference>
<dbReference type="OrthoDB" id="581516at2"/>
<dbReference type="EMBL" id="FNCJ01000001">
    <property type="protein sequence ID" value="SDF93480.1"/>
    <property type="molecule type" value="Genomic_DNA"/>
</dbReference>
<sequence>MRHTVIGLFDTYIQAESARDTLVQTGFAADTIELQANPIPPANAASDAAAGTSVLANIERFIASLFAKEPRPAEAERYAEAMRRGAVLVCVSAASQAHAELASNTLARLGATDIGERSPGWDAAIEDPDARREHSVLDELGLSSAAPAPLPGHAAGSDALRDTPATPAEPHVEETLRTQTLSEAATLNTIAAGSAPGFGAVFTPVDVAPAARRPEPLESETIPDEFLEYEEDFRNHYDEQYASSDTRYEDYVPAYRYGATIARDVLYRDRPWDDVEPEARRHWETTSPGATDTWERFKAAVRHGWDRVTGHHHV</sequence>
<evidence type="ECO:0000256" key="1">
    <source>
        <dbReference type="SAM" id="MobiDB-lite"/>
    </source>
</evidence>
<name>A0A1G7Q797_9BURK</name>
<dbReference type="RefSeq" id="WP_090681560.1">
    <property type="nucleotide sequence ID" value="NZ_CADERL010000003.1"/>
</dbReference>
<evidence type="ECO:0008006" key="4">
    <source>
        <dbReference type="Google" id="ProtNLM"/>
    </source>
</evidence>
<evidence type="ECO:0000313" key="2">
    <source>
        <dbReference type="EMBL" id="SDF93480.1"/>
    </source>
</evidence>
<gene>
    <name evidence="2" type="ORF">SAMN05216466_101605</name>
</gene>
<reference evidence="2 3" key="1">
    <citation type="submission" date="2016-10" db="EMBL/GenBank/DDBJ databases">
        <authorList>
            <person name="de Groot N.N."/>
        </authorList>
    </citation>
    <scope>NUCLEOTIDE SEQUENCE [LARGE SCALE GENOMIC DNA]</scope>
    <source>
        <strain evidence="2 3">LMG 2247</strain>
    </source>
</reference>